<evidence type="ECO:0000313" key="10">
    <source>
        <dbReference type="EMBL" id="BAT70953.1"/>
    </source>
</evidence>
<name>A0A0S3QRM7_THET7</name>
<dbReference type="RefSeq" id="WP_068548728.1">
    <property type="nucleotide sequence ID" value="NZ_AP013035.1"/>
</dbReference>
<dbReference type="PATRIC" id="fig|1298851.3.peg.146"/>
<dbReference type="Pfam" id="PF00263">
    <property type="entry name" value="Secretin"/>
    <property type="match status" value="1"/>
</dbReference>
<dbReference type="AlphaFoldDB" id="A0A0S3QRM7"/>
<keyword evidence="3" id="KW-0812">Transmembrane</keyword>
<keyword evidence="5" id="KW-0472">Membrane</keyword>
<evidence type="ECO:0000256" key="4">
    <source>
        <dbReference type="ARBA" id="ARBA00022729"/>
    </source>
</evidence>
<evidence type="ECO:0000256" key="5">
    <source>
        <dbReference type="ARBA" id="ARBA00023136"/>
    </source>
</evidence>
<protein>
    <submittedName>
        <fullName evidence="10">Type IV pilus assembly protein PilQ</fullName>
    </submittedName>
</protein>
<dbReference type="InterPro" id="IPR049371">
    <property type="entry name" value="GspD-like_N0"/>
</dbReference>
<comment type="subcellular location">
    <subcellularLocation>
        <location evidence="8">Cell outer membrane</location>
    </subcellularLocation>
    <subcellularLocation>
        <location evidence="1">Membrane</location>
    </subcellularLocation>
</comment>
<dbReference type="InterPro" id="IPR051808">
    <property type="entry name" value="Type_IV_pilus_biogenesis"/>
</dbReference>
<sequence length="650" mass="72977">MRRLGLVVFCLLVFSVALFAKEYQIGAFTKRSIQDIEKAYSDILRDGYTLSIFEKDGVKKVVVDIPESQVKQFEQKFGVSAFPVDTKRLIKDGFQLLTVLKSAPKTELTRAVKKRIPLSKVINSLESIKIKNGAIYLYGKMPWEYVETEKLSNPERIVIHLFNAKNESGIEQMLVTPIPYISKIRVIYDYENKETKVVLYPEGKIETKLVRMGRTIKIEPKLIRTAKTTGIEVGKDQKVTLEFKDADIRDVINILSEVSGVNFVVDPEVKGTVTIKLKDVPWKKALDVILKSNGLGMLDEGYNIIRIGPISKINSELRRRAEMEKVLEEVVPIYTKIFELDYANANELKPLVESMLAKSSGTGKMKKGVEIINRLNALLVRGTEEDLKRVEQFLKKADKPIPQVQISARIVEVSTTALRDLGLQWGFGFSQSETPYNFPYSYNLSGNVDLGFSGSVTSGPPAGTIAATLLNRSQTFTLNVQLSALESSGLVKIVSNPKVITMDNKEAEISQGYEIPYSTYSGNYGTNVEFKDAKLKLTVTPHITSKGDIILDVEVDKDSPDFAHLTPDGLPIQTRSIKTRIRLQNGETLAIGGIYEMTKQNETRGVPGFDRVPLLKWLFGKEFKNTDKRELLIFITPTIVKYKERLEGAK</sequence>
<evidence type="ECO:0000256" key="2">
    <source>
        <dbReference type="ARBA" id="ARBA00022448"/>
    </source>
</evidence>
<dbReference type="NCBIfam" id="TIGR02515">
    <property type="entry name" value="IV_pilus_PilQ"/>
    <property type="match status" value="1"/>
</dbReference>
<keyword evidence="6" id="KW-0998">Cell outer membrane</keyword>
<evidence type="ECO:0000313" key="11">
    <source>
        <dbReference type="Proteomes" id="UP000063234"/>
    </source>
</evidence>
<dbReference type="PANTHER" id="PTHR30604">
    <property type="entry name" value="PROTEIN TRANSPORT PROTEIN HOFQ"/>
    <property type="match status" value="1"/>
</dbReference>
<accession>A0A0S3QRM7</accession>
<gene>
    <name evidence="10" type="primary">pilQ</name>
    <name evidence="10" type="ORF">TST_0143</name>
</gene>
<dbReference type="Gene3D" id="3.30.1370.130">
    <property type="match status" value="1"/>
</dbReference>
<dbReference type="STRING" id="1298851.TST_0143"/>
<dbReference type="InterPro" id="IPR011662">
    <property type="entry name" value="Secretin/TonB_short_N"/>
</dbReference>
<dbReference type="EMBL" id="AP013035">
    <property type="protein sequence ID" value="BAT70953.1"/>
    <property type="molecule type" value="Genomic_DNA"/>
</dbReference>
<dbReference type="Gene3D" id="3.30.1370.120">
    <property type="match status" value="1"/>
</dbReference>
<evidence type="ECO:0000259" key="9">
    <source>
        <dbReference type="SMART" id="SM00965"/>
    </source>
</evidence>
<dbReference type="Pfam" id="PF21305">
    <property type="entry name" value="type_II_gspD_N0"/>
    <property type="match status" value="1"/>
</dbReference>
<dbReference type="SMART" id="SM00965">
    <property type="entry name" value="STN"/>
    <property type="match status" value="1"/>
</dbReference>
<keyword evidence="11" id="KW-1185">Reference proteome</keyword>
<keyword evidence="4" id="KW-0732">Signal</keyword>
<comment type="similarity">
    <text evidence="7">Belongs to the bacterial secretin family.</text>
</comment>
<reference evidence="11" key="1">
    <citation type="journal article" date="2018" name="Science">
        <title>A primordial and reversible TCA cycle in a facultatively chemolithoautotrophic thermophile.</title>
        <authorList>
            <person name="Nunoura T."/>
            <person name="Chikaraishi Y."/>
            <person name="Izaki R."/>
            <person name="Suwa T."/>
            <person name="Sato T."/>
            <person name="Harada T."/>
            <person name="Mori K."/>
            <person name="Kato Y."/>
            <person name="Miyazaki M."/>
            <person name="Shimamura S."/>
            <person name="Yanagawa K."/>
            <person name="Shuto A."/>
            <person name="Ohkouchi N."/>
            <person name="Fujita N."/>
            <person name="Takaki Y."/>
            <person name="Atomi H."/>
            <person name="Takai K."/>
        </authorList>
    </citation>
    <scope>NUCLEOTIDE SEQUENCE [LARGE SCALE GENOMIC DNA]</scope>
    <source>
        <strain evidence="11">DSM 17441 / JCM 13301 / NBRC 103674 / ABI70S6</strain>
    </source>
</reference>
<dbReference type="Pfam" id="PF03958">
    <property type="entry name" value="Secretin_N"/>
    <property type="match status" value="1"/>
</dbReference>
<evidence type="ECO:0000256" key="7">
    <source>
        <dbReference type="RuleBase" id="RU004003"/>
    </source>
</evidence>
<dbReference type="PRINTS" id="PR00811">
    <property type="entry name" value="BCTERIALGSPD"/>
</dbReference>
<evidence type="ECO:0000256" key="6">
    <source>
        <dbReference type="ARBA" id="ARBA00023237"/>
    </source>
</evidence>
<evidence type="ECO:0000256" key="8">
    <source>
        <dbReference type="RuleBase" id="RU004004"/>
    </source>
</evidence>
<dbReference type="Proteomes" id="UP000063234">
    <property type="component" value="Chromosome"/>
</dbReference>
<dbReference type="OrthoDB" id="9779724at2"/>
<dbReference type="InterPro" id="IPR005644">
    <property type="entry name" value="NolW-like"/>
</dbReference>
<evidence type="ECO:0000256" key="3">
    <source>
        <dbReference type="ARBA" id="ARBA00022692"/>
    </source>
</evidence>
<dbReference type="PRINTS" id="PR01032">
    <property type="entry name" value="PHAGEIV"/>
</dbReference>
<dbReference type="InterPro" id="IPR013355">
    <property type="entry name" value="Pilus_4_PilQ"/>
</dbReference>
<proteinExistence type="inferred from homology"/>
<evidence type="ECO:0000256" key="1">
    <source>
        <dbReference type="ARBA" id="ARBA00004370"/>
    </source>
</evidence>
<dbReference type="PANTHER" id="PTHR30604:SF1">
    <property type="entry name" value="DNA UTILIZATION PROTEIN HOFQ"/>
    <property type="match status" value="1"/>
</dbReference>
<dbReference type="KEGG" id="ttk:TST_0143"/>
<keyword evidence="2 8" id="KW-0813">Transport</keyword>
<feature type="domain" description="Secretin/TonB short N-terminal" evidence="9">
    <location>
        <begin position="261"/>
        <end position="310"/>
    </location>
</feature>
<dbReference type="GO" id="GO:0009306">
    <property type="term" value="P:protein secretion"/>
    <property type="evidence" value="ECO:0007669"/>
    <property type="project" value="InterPro"/>
</dbReference>
<dbReference type="InterPro" id="IPR004846">
    <property type="entry name" value="T2SS/T3SS_dom"/>
</dbReference>
<organism evidence="10 11">
    <name type="scientific">Thermosulfidibacter takaii (strain DSM 17441 / JCM 13301 / NBRC 103674 / ABI70S6)</name>
    <dbReference type="NCBI Taxonomy" id="1298851"/>
    <lineage>
        <taxon>Bacteria</taxon>
        <taxon>Pseudomonadati</taxon>
        <taxon>Thermosulfidibacterota</taxon>
        <taxon>Thermosulfidibacteria</taxon>
        <taxon>Thermosulfidibacterales</taxon>
        <taxon>Thermosulfidibacteraceae</taxon>
    </lineage>
</organism>
<dbReference type="GO" id="GO:0009279">
    <property type="term" value="C:cell outer membrane"/>
    <property type="evidence" value="ECO:0007669"/>
    <property type="project" value="UniProtKB-SubCell"/>
</dbReference>
<dbReference type="InterPro" id="IPR001775">
    <property type="entry name" value="GspD/PilQ"/>
</dbReference>
<dbReference type="InterPro" id="IPR038591">
    <property type="entry name" value="NolW-like_sf"/>
</dbReference>